<evidence type="ECO:0000256" key="8">
    <source>
        <dbReference type="SAM" id="Phobius"/>
    </source>
</evidence>
<evidence type="ECO:0000256" key="5">
    <source>
        <dbReference type="ARBA" id="ARBA00023136"/>
    </source>
</evidence>
<dbReference type="InterPro" id="IPR011701">
    <property type="entry name" value="MFS"/>
</dbReference>
<evidence type="ECO:0000256" key="2">
    <source>
        <dbReference type="ARBA" id="ARBA00022448"/>
    </source>
</evidence>
<evidence type="ECO:0000256" key="7">
    <source>
        <dbReference type="SAM" id="MobiDB-lite"/>
    </source>
</evidence>
<feature type="transmembrane region" description="Helical" evidence="8">
    <location>
        <begin position="481"/>
        <end position="500"/>
    </location>
</feature>
<evidence type="ECO:0000313" key="10">
    <source>
        <dbReference type="EMBL" id="EGO31179.1"/>
    </source>
</evidence>
<dbReference type="InterPro" id="IPR020846">
    <property type="entry name" value="MFS_dom"/>
</dbReference>
<keyword evidence="3 8" id="KW-0812">Transmembrane</keyword>
<dbReference type="FunFam" id="1.20.1720.10:FF:000009">
    <property type="entry name" value="MFS multidrug transporter"/>
    <property type="match status" value="1"/>
</dbReference>
<evidence type="ECO:0000256" key="1">
    <source>
        <dbReference type="ARBA" id="ARBA00004141"/>
    </source>
</evidence>
<feature type="compositionally biased region" description="Basic and acidic residues" evidence="7">
    <location>
        <begin position="1"/>
        <end position="10"/>
    </location>
</feature>
<proteinExistence type="predicted"/>
<dbReference type="Pfam" id="PF07690">
    <property type="entry name" value="MFS_1"/>
    <property type="match status" value="1"/>
</dbReference>
<dbReference type="InterPro" id="IPR036259">
    <property type="entry name" value="MFS_trans_sf"/>
</dbReference>
<keyword evidence="6" id="KW-0325">Glycoprotein</keyword>
<dbReference type="AlphaFoldDB" id="F8NF59"/>
<reference evidence="10" key="1">
    <citation type="submission" date="2011-04" db="EMBL/GenBank/DDBJ databases">
        <title>Evolution of plant cell wall degrading machinery underlies the functional diversity of forest fungi.</title>
        <authorList>
            <consortium name="US DOE Joint Genome Institute (JGI-PGF)"/>
            <person name="Eastwood D.C."/>
            <person name="Floudas D."/>
            <person name="Binder M."/>
            <person name="Majcherczyk A."/>
            <person name="Schneider P."/>
            <person name="Aerts A."/>
            <person name="Asiegbu F.O."/>
            <person name="Baker S.E."/>
            <person name="Barry K."/>
            <person name="Bendiksby M."/>
            <person name="Blumentritt M."/>
            <person name="Coutinho P.M."/>
            <person name="Cullen D."/>
            <person name="Cullen D."/>
            <person name="Gathman A."/>
            <person name="Goodell B."/>
            <person name="Henrissat B."/>
            <person name="Ihrmark K."/>
            <person name="Kauserud H."/>
            <person name="Kohler A."/>
            <person name="LaButti K."/>
            <person name="Lapidus A."/>
            <person name="Lavin J.L."/>
            <person name="Lee Y.-H."/>
            <person name="Lindquist E."/>
            <person name="Lilly W."/>
            <person name="Lucas S."/>
            <person name="Morin E."/>
            <person name="Murat C."/>
            <person name="Oguiza J.A."/>
            <person name="Park J."/>
            <person name="Pisabarro A.G."/>
            <person name="Riley R."/>
            <person name="Rosling A."/>
            <person name="Salamov A."/>
            <person name="Schmidt O."/>
            <person name="Schmutz J."/>
            <person name="Skrede I."/>
            <person name="Stenlid J."/>
            <person name="Wiebenga A."/>
            <person name="Xie X."/>
            <person name="Kues U."/>
            <person name="Hibbett D.S."/>
            <person name="Hoffmeister D."/>
            <person name="Hogberg N."/>
            <person name="Martin F."/>
            <person name="Grigoriev I.V."/>
            <person name="Watkinson S.C."/>
        </authorList>
    </citation>
    <scope>NUCLEOTIDE SEQUENCE</scope>
    <source>
        <strain evidence="10">S7.9</strain>
    </source>
</reference>
<keyword evidence="5 8" id="KW-0472">Membrane</keyword>
<dbReference type="KEGG" id="sla:SERLADRAFT_412607"/>
<feature type="transmembrane region" description="Helical" evidence="8">
    <location>
        <begin position="289"/>
        <end position="306"/>
    </location>
</feature>
<keyword evidence="4 8" id="KW-1133">Transmembrane helix</keyword>
<organism>
    <name type="scientific">Serpula lacrymans var. lacrymans (strain S7.9)</name>
    <name type="common">Dry rot fungus</name>
    <dbReference type="NCBI Taxonomy" id="578457"/>
    <lineage>
        <taxon>Eukaryota</taxon>
        <taxon>Fungi</taxon>
        <taxon>Dikarya</taxon>
        <taxon>Basidiomycota</taxon>
        <taxon>Agaricomycotina</taxon>
        <taxon>Agaricomycetes</taxon>
        <taxon>Agaricomycetidae</taxon>
        <taxon>Boletales</taxon>
        <taxon>Coniophorineae</taxon>
        <taxon>Serpulaceae</taxon>
        <taxon>Serpula</taxon>
    </lineage>
</organism>
<dbReference type="CDD" id="cd17323">
    <property type="entry name" value="MFS_Tpo1_MDR_like"/>
    <property type="match status" value="1"/>
</dbReference>
<name>F8NF59_SERL9</name>
<dbReference type="Gene3D" id="1.20.1250.20">
    <property type="entry name" value="MFS general substrate transporter like domains"/>
    <property type="match status" value="1"/>
</dbReference>
<dbReference type="PROSITE" id="PS50850">
    <property type="entry name" value="MFS"/>
    <property type="match status" value="1"/>
</dbReference>
<feature type="transmembrane region" description="Helical" evidence="8">
    <location>
        <begin position="93"/>
        <end position="112"/>
    </location>
</feature>
<feature type="region of interest" description="Disordered" evidence="7">
    <location>
        <begin position="1"/>
        <end position="24"/>
    </location>
</feature>
<feature type="transmembrane region" description="Helical" evidence="8">
    <location>
        <begin position="214"/>
        <end position="234"/>
    </location>
</feature>
<feature type="domain" description="Major facilitator superfamily (MFS) profile" evidence="9">
    <location>
        <begin position="58"/>
        <end position="506"/>
    </location>
</feature>
<evidence type="ECO:0000256" key="3">
    <source>
        <dbReference type="ARBA" id="ARBA00022692"/>
    </source>
</evidence>
<evidence type="ECO:0000256" key="6">
    <source>
        <dbReference type="ARBA" id="ARBA00023180"/>
    </source>
</evidence>
<gene>
    <name evidence="10" type="ORF">SERLADRAFT_412607</name>
</gene>
<dbReference type="GO" id="GO:0015137">
    <property type="term" value="F:citrate transmembrane transporter activity"/>
    <property type="evidence" value="ECO:0007669"/>
    <property type="project" value="UniProtKB-ARBA"/>
</dbReference>
<comment type="subcellular location">
    <subcellularLocation>
        <location evidence="1">Membrane</location>
        <topology evidence="1">Multi-pass membrane protein</topology>
    </subcellularLocation>
</comment>
<dbReference type="GO" id="GO:0005886">
    <property type="term" value="C:plasma membrane"/>
    <property type="evidence" value="ECO:0007669"/>
    <property type="project" value="TreeGrafter"/>
</dbReference>
<feature type="transmembrane region" description="Helical" evidence="8">
    <location>
        <begin position="124"/>
        <end position="142"/>
    </location>
</feature>
<dbReference type="Proteomes" id="UP000008064">
    <property type="component" value="Unassembled WGS sequence"/>
</dbReference>
<dbReference type="OrthoDB" id="440553at2759"/>
<dbReference type="RefSeq" id="XP_007313063.1">
    <property type="nucleotide sequence ID" value="XM_007313001.1"/>
</dbReference>
<feature type="transmembrane region" description="Helical" evidence="8">
    <location>
        <begin position="420"/>
        <end position="445"/>
    </location>
</feature>
<feature type="transmembrane region" description="Helical" evidence="8">
    <location>
        <begin position="184"/>
        <end position="208"/>
    </location>
</feature>
<dbReference type="EMBL" id="GL945428">
    <property type="protein sequence ID" value="EGO31179.1"/>
    <property type="molecule type" value="Genomic_DNA"/>
</dbReference>
<evidence type="ECO:0000259" key="9">
    <source>
        <dbReference type="PROSITE" id="PS50850"/>
    </source>
</evidence>
<feature type="non-terminal residue" evidence="10">
    <location>
        <position position="531"/>
    </location>
</feature>
<feature type="transmembrane region" description="Helical" evidence="8">
    <location>
        <begin position="56"/>
        <end position="77"/>
    </location>
</feature>
<protein>
    <recommendedName>
        <fullName evidence="9">Major facilitator superfamily (MFS) profile domain-containing protein</fullName>
    </recommendedName>
</protein>
<accession>F8NF59</accession>
<feature type="transmembrane region" description="Helical" evidence="8">
    <location>
        <begin position="392"/>
        <end position="408"/>
    </location>
</feature>
<dbReference type="GO" id="GO:0140115">
    <property type="term" value="P:export across plasma membrane"/>
    <property type="evidence" value="ECO:0007669"/>
    <property type="project" value="UniProtKB-ARBA"/>
</dbReference>
<evidence type="ECO:0000256" key="4">
    <source>
        <dbReference type="ARBA" id="ARBA00022989"/>
    </source>
</evidence>
<dbReference type="SUPFAM" id="SSF103473">
    <property type="entry name" value="MFS general substrate transporter"/>
    <property type="match status" value="1"/>
</dbReference>
<dbReference type="HOGENOM" id="CLU_008455_8_4_1"/>
<sequence length="531" mass="57800">MTTQARDRPESVVADLNNASAPGQPEHEITAVQEKGIKGEIAVEKPYSIYTHSEKWIIVSIASVAGLFSPLTSNIYFPAIPTIATAFHKSIELINLTVTVYLVLQGVSPMFWGTMADRLGRRPIFLVCLFVLCLACVGLALVPTSDYWLLMLLRCLQSAGSASTVALGAGVIGDIATRSERGGFFGLYSMGPMVGPSIGPVIGGALAGSLGWRSIFWFLCISTAVCLAFMIAILPETLRRLVGDGSVVPSRIYRPLIPIVGRGRINYSAGRPSPQPLTNPLRIFTYPDVAALLFFNGVIYAVFYGITTSISSLFVQAYPFLTETDVGLCFLAIGGGMMFGSIFMGRFLDRDYKSMKNQMIRKAEADPEHRINPEDVTMDEHFPIEMARLRTIPIYLVIFAACTIGYGWCLQERVNLAGPLILQIILGYTMISVMNTVQTLLVDLLPTQSSSVTACNNLVRCSLGAAVVSTIDLALTAIGMGWTYVLFGCISLAVGPIICIRHNKSRLAQLVERVTSNDEAYKPNARPFLYS</sequence>
<dbReference type="FunFam" id="1.20.1250.20:FF:000172">
    <property type="entry name" value="MFS multidrug resistance transporter"/>
    <property type="match status" value="1"/>
</dbReference>
<feature type="transmembrane region" description="Helical" evidence="8">
    <location>
        <begin position="326"/>
        <end position="348"/>
    </location>
</feature>
<dbReference type="GeneID" id="18813070"/>
<keyword evidence="2" id="KW-0813">Transport</keyword>
<dbReference type="PANTHER" id="PTHR23502">
    <property type="entry name" value="MAJOR FACILITATOR SUPERFAMILY"/>
    <property type="match status" value="1"/>
</dbReference>
<dbReference type="PANTHER" id="PTHR23502:SF51">
    <property type="entry name" value="QUINIDINE RESISTANCE PROTEIN 1-RELATED"/>
    <property type="match status" value="1"/>
</dbReference>